<dbReference type="PANTHER" id="PTHR11839">
    <property type="entry name" value="UDP/ADP-SUGAR PYROPHOSPHATASE"/>
    <property type="match status" value="1"/>
</dbReference>
<dbReference type="Proteomes" id="UP000019681">
    <property type="component" value="Unassembled WGS sequence"/>
</dbReference>
<keyword evidence="2 3" id="KW-0378">Hydrolase</keyword>
<dbReference type="PANTHER" id="PTHR11839:SF18">
    <property type="entry name" value="NUDIX HYDROLASE DOMAIN-CONTAINING PROTEIN"/>
    <property type="match status" value="1"/>
</dbReference>
<evidence type="ECO:0000256" key="2">
    <source>
        <dbReference type="ARBA" id="ARBA00022801"/>
    </source>
</evidence>
<dbReference type="InterPro" id="IPR020476">
    <property type="entry name" value="Nudix_hydrolase"/>
</dbReference>
<comment type="similarity">
    <text evidence="3">Belongs to the Nudix hydrolase family.</text>
</comment>
<dbReference type="RefSeq" id="WP_035381435.1">
    <property type="nucleotide sequence ID" value="NZ_AZQP01000056.1"/>
</dbReference>
<gene>
    <name evidence="5" type="ORF">Q428_13305</name>
</gene>
<evidence type="ECO:0000313" key="5">
    <source>
        <dbReference type="EMBL" id="EYE87445.1"/>
    </source>
</evidence>
<dbReference type="PROSITE" id="PS00893">
    <property type="entry name" value="NUDIX_BOX"/>
    <property type="match status" value="1"/>
</dbReference>
<dbReference type="PRINTS" id="PR00502">
    <property type="entry name" value="NUDIXFAMILY"/>
</dbReference>
<dbReference type="STRING" id="1403537.Q428_13305"/>
<accession>A0A017RU77</accession>
<organism evidence="5 6">
    <name type="scientific">Fervidicella metallireducens AeB</name>
    <dbReference type="NCBI Taxonomy" id="1403537"/>
    <lineage>
        <taxon>Bacteria</taxon>
        <taxon>Bacillati</taxon>
        <taxon>Bacillota</taxon>
        <taxon>Clostridia</taxon>
        <taxon>Eubacteriales</taxon>
        <taxon>Clostridiaceae</taxon>
        <taxon>Fervidicella</taxon>
    </lineage>
</organism>
<dbReference type="Pfam" id="PF00293">
    <property type="entry name" value="NUDIX"/>
    <property type="match status" value="1"/>
</dbReference>
<protein>
    <submittedName>
        <fullName evidence="5">ADP-ribose pyrophosphatase</fullName>
    </submittedName>
</protein>
<dbReference type="PROSITE" id="PS51462">
    <property type="entry name" value="NUDIX"/>
    <property type="match status" value="1"/>
</dbReference>
<comment type="caution">
    <text evidence="5">The sequence shown here is derived from an EMBL/GenBank/DDBJ whole genome shotgun (WGS) entry which is preliminary data.</text>
</comment>
<dbReference type="FunFam" id="3.90.79.10:FF:000024">
    <property type="entry name" value="ADP-ribose pyrophosphatase"/>
    <property type="match status" value="1"/>
</dbReference>
<dbReference type="InterPro" id="IPR015797">
    <property type="entry name" value="NUDIX_hydrolase-like_dom_sf"/>
</dbReference>
<dbReference type="CDD" id="cd03424">
    <property type="entry name" value="NUDIX_ADPRase_Nudt5_UGPPase_Nudt14"/>
    <property type="match status" value="1"/>
</dbReference>
<feature type="domain" description="Nudix hydrolase" evidence="4">
    <location>
        <begin position="40"/>
        <end position="168"/>
    </location>
</feature>
<keyword evidence="6" id="KW-1185">Reference proteome</keyword>
<evidence type="ECO:0000256" key="3">
    <source>
        <dbReference type="RuleBase" id="RU003476"/>
    </source>
</evidence>
<dbReference type="EMBL" id="AZQP01000056">
    <property type="protein sequence ID" value="EYE87445.1"/>
    <property type="molecule type" value="Genomic_DNA"/>
</dbReference>
<dbReference type="GO" id="GO:0005829">
    <property type="term" value="C:cytosol"/>
    <property type="evidence" value="ECO:0007669"/>
    <property type="project" value="TreeGrafter"/>
</dbReference>
<sequence>MIYREETIETEVIFKGKVINVKKDKVKIGDDLTSYRELVEHNGGVCILAVNEKKEILMVKQYRKPFDEILFELPAGKLEKDEKPEDCAIRELEEETGFKPLKLYHMHTIYPSPGYCNEKLYLYFCNEMVEGKINTDEDEFVEVETILYEEAVNMIYEGKIKDAKSIVGIFMAKKFF</sequence>
<dbReference type="GO" id="GO:0019693">
    <property type="term" value="P:ribose phosphate metabolic process"/>
    <property type="evidence" value="ECO:0007669"/>
    <property type="project" value="TreeGrafter"/>
</dbReference>
<dbReference type="AlphaFoldDB" id="A0A017RU77"/>
<comment type="cofactor">
    <cofactor evidence="1">
        <name>Mg(2+)</name>
        <dbReference type="ChEBI" id="CHEBI:18420"/>
    </cofactor>
</comment>
<dbReference type="Gene3D" id="3.90.79.10">
    <property type="entry name" value="Nucleoside Triphosphate Pyrophosphohydrolase"/>
    <property type="match status" value="1"/>
</dbReference>
<evidence type="ECO:0000259" key="4">
    <source>
        <dbReference type="PROSITE" id="PS51462"/>
    </source>
</evidence>
<dbReference type="GO" id="GO:0016462">
    <property type="term" value="F:pyrophosphatase activity"/>
    <property type="evidence" value="ECO:0007669"/>
    <property type="project" value="UniProtKB-ARBA"/>
</dbReference>
<dbReference type="GO" id="GO:0006753">
    <property type="term" value="P:nucleoside phosphate metabolic process"/>
    <property type="evidence" value="ECO:0007669"/>
    <property type="project" value="TreeGrafter"/>
</dbReference>
<evidence type="ECO:0000256" key="1">
    <source>
        <dbReference type="ARBA" id="ARBA00001946"/>
    </source>
</evidence>
<name>A0A017RU77_9CLOT</name>
<evidence type="ECO:0000313" key="6">
    <source>
        <dbReference type="Proteomes" id="UP000019681"/>
    </source>
</evidence>
<dbReference type="SUPFAM" id="SSF55811">
    <property type="entry name" value="Nudix"/>
    <property type="match status" value="1"/>
</dbReference>
<dbReference type="InterPro" id="IPR020084">
    <property type="entry name" value="NUDIX_hydrolase_CS"/>
</dbReference>
<dbReference type="InterPro" id="IPR000086">
    <property type="entry name" value="NUDIX_hydrolase_dom"/>
</dbReference>
<reference evidence="5 6" key="1">
    <citation type="journal article" date="2014" name="Genome Announc.">
        <title>Draft Genome Sequence of Fervidicella metallireducens Strain AeBT, an Iron-Reducing Thermoanaerobe from the Great Artesian Basin.</title>
        <authorList>
            <person name="Patel B.K."/>
        </authorList>
    </citation>
    <scope>NUCLEOTIDE SEQUENCE [LARGE SCALE GENOMIC DNA]</scope>
    <source>
        <strain evidence="5 6">AeB</strain>
    </source>
</reference>
<proteinExistence type="inferred from homology"/>